<gene>
    <name evidence="1" type="ORF">EJ02DRAFT_503860</name>
</gene>
<dbReference type="EMBL" id="ML976056">
    <property type="protein sequence ID" value="KAF1940854.1"/>
    <property type="molecule type" value="Genomic_DNA"/>
</dbReference>
<keyword evidence="2" id="KW-1185">Reference proteome</keyword>
<name>A0A6A5SMH5_9PLEO</name>
<dbReference type="OrthoDB" id="3542212at2759"/>
<sequence length="169" mass="18723">MPVREVTQLRLKGLSADDPSLLQGLSTYNCIGGGAFIYNIGLCPNLEAHLEFLASPARGEVLGPQEEILQFFVERVSVRGDCVAAFDQVVVRYTRQLQSSDSFKVTHGWRCDAATGSHEAVIFSERKTAQDHPTFFTNKSPSDSDNAAIDGQYETIQVTRAWNLERKKA</sequence>
<dbReference type="Proteomes" id="UP000800038">
    <property type="component" value="Unassembled WGS sequence"/>
</dbReference>
<evidence type="ECO:0000313" key="1">
    <source>
        <dbReference type="EMBL" id="KAF1940854.1"/>
    </source>
</evidence>
<proteinExistence type="predicted"/>
<protein>
    <submittedName>
        <fullName evidence="1">Uncharacterized protein</fullName>
    </submittedName>
</protein>
<accession>A0A6A5SMH5</accession>
<reference evidence="1" key="1">
    <citation type="journal article" date="2020" name="Stud. Mycol.">
        <title>101 Dothideomycetes genomes: a test case for predicting lifestyles and emergence of pathogens.</title>
        <authorList>
            <person name="Haridas S."/>
            <person name="Albert R."/>
            <person name="Binder M."/>
            <person name="Bloem J."/>
            <person name="Labutti K."/>
            <person name="Salamov A."/>
            <person name="Andreopoulos B."/>
            <person name="Baker S."/>
            <person name="Barry K."/>
            <person name="Bills G."/>
            <person name="Bluhm B."/>
            <person name="Cannon C."/>
            <person name="Castanera R."/>
            <person name="Culley D."/>
            <person name="Daum C."/>
            <person name="Ezra D."/>
            <person name="Gonzalez J."/>
            <person name="Henrissat B."/>
            <person name="Kuo A."/>
            <person name="Liang C."/>
            <person name="Lipzen A."/>
            <person name="Lutzoni F."/>
            <person name="Magnuson J."/>
            <person name="Mondo S."/>
            <person name="Nolan M."/>
            <person name="Ohm R."/>
            <person name="Pangilinan J."/>
            <person name="Park H.-J."/>
            <person name="Ramirez L."/>
            <person name="Alfaro M."/>
            <person name="Sun H."/>
            <person name="Tritt A."/>
            <person name="Yoshinaga Y."/>
            <person name="Zwiers L.-H."/>
            <person name="Turgeon B."/>
            <person name="Goodwin S."/>
            <person name="Spatafora J."/>
            <person name="Crous P."/>
            <person name="Grigoriev I."/>
        </authorList>
    </citation>
    <scope>NUCLEOTIDE SEQUENCE</scope>
    <source>
        <strain evidence="1">CBS 161.51</strain>
    </source>
</reference>
<dbReference type="PANTHER" id="PTHR42052">
    <property type="entry name" value="ABM DOMAIN-CONTAINING PROTEIN"/>
    <property type="match status" value="1"/>
</dbReference>
<dbReference type="PANTHER" id="PTHR42052:SF1">
    <property type="entry name" value="ABM DOMAIN-CONTAINING PROTEIN"/>
    <property type="match status" value="1"/>
</dbReference>
<organism evidence="1 2">
    <name type="scientific">Clathrospora elynae</name>
    <dbReference type="NCBI Taxonomy" id="706981"/>
    <lineage>
        <taxon>Eukaryota</taxon>
        <taxon>Fungi</taxon>
        <taxon>Dikarya</taxon>
        <taxon>Ascomycota</taxon>
        <taxon>Pezizomycotina</taxon>
        <taxon>Dothideomycetes</taxon>
        <taxon>Pleosporomycetidae</taxon>
        <taxon>Pleosporales</taxon>
        <taxon>Diademaceae</taxon>
        <taxon>Clathrospora</taxon>
    </lineage>
</organism>
<evidence type="ECO:0000313" key="2">
    <source>
        <dbReference type="Proteomes" id="UP000800038"/>
    </source>
</evidence>
<dbReference type="AlphaFoldDB" id="A0A6A5SMH5"/>